<sequence>MMKPRSLSLLALPLLAALSGCGTGLIPPITRDFDAVTFTFPAPTVQNPVVFYSTTNQLGSLPAISSLISSVEIAGNATYTGFGNLAKIQVYIRQNLSGCTIQTDQSYVACPADESANLVQTIDLVKGQPAAFKLSGTILTKAVQNKLGYLGVQVTGGGALQGDKLLIDSGKVTVRF</sequence>
<evidence type="ECO:0008006" key="3">
    <source>
        <dbReference type="Google" id="ProtNLM"/>
    </source>
</evidence>
<evidence type="ECO:0000313" key="1">
    <source>
        <dbReference type="EMBL" id="GGQ99098.1"/>
    </source>
</evidence>
<dbReference type="AlphaFoldDB" id="A0A918F3W1"/>
<reference evidence="1" key="2">
    <citation type="submission" date="2020-09" db="EMBL/GenBank/DDBJ databases">
        <authorList>
            <person name="Sun Q."/>
            <person name="Ohkuma M."/>
        </authorList>
    </citation>
    <scope>NUCLEOTIDE SEQUENCE</scope>
    <source>
        <strain evidence="1">JCM 31311</strain>
    </source>
</reference>
<proteinExistence type="predicted"/>
<dbReference type="Proteomes" id="UP000603865">
    <property type="component" value="Unassembled WGS sequence"/>
</dbReference>
<reference evidence="1" key="1">
    <citation type="journal article" date="2014" name="Int. J. Syst. Evol. Microbiol.">
        <title>Complete genome sequence of Corynebacterium casei LMG S-19264T (=DSM 44701T), isolated from a smear-ripened cheese.</title>
        <authorList>
            <consortium name="US DOE Joint Genome Institute (JGI-PGF)"/>
            <person name="Walter F."/>
            <person name="Albersmeier A."/>
            <person name="Kalinowski J."/>
            <person name="Ruckert C."/>
        </authorList>
    </citation>
    <scope>NUCLEOTIDE SEQUENCE</scope>
    <source>
        <strain evidence="1">JCM 31311</strain>
    </source>
</reference>
<evidence type="ECO:0000313" key="2">
    <source>
        <dbReference type="Proteomes" id="UP000603865"/>
    </source>
</evidence>
<keyword evidence="2" id="KW-1185">Reference proteome</keyword>
<dbReference type="EMBL" id="BMQL01000003">
    <property type="protein sequence ID" value="GGQ99098.1"/>
    <property type="molecule type" value="Genomic_DNA"/>
</dbReference>
<accession>A0A918F3W1</accession>
<organism evidence="1 2">
    <name type="scientific">Deinococcus ruber</name>
    <dbReference type="NCBI Taxonomy" id="1848197"/>
    <lineage>
        <taxon>Bacteria</taxon>
        <taxon>Thermotogati</taxon>
        <taxon>Deinococcota</taxon>
        <taxon>Deinococci</taxon>
        <taxon>Deinococcales</taxon>
        <taxon>Deinococcaceae</taxon>
        <taxon>Deinococcus</taxon>
    </lineage>
</organism>
<protein>
    <recommendedName>
        <fullName evidence="3">Lipoprotein</fullName>
    </recommendedName>
</protein>
<name>A0A918F3W1_9DEIO</name>
<gene>
    <name evidence="1" type="ORF">GCM10008957_09600</name>
</gene>
<dbReference type="PROSITE" id="PS51257">
    <property type="entry name" value="PROKAR_LIPOPROTEIN"/>
    <property type="match status" value="1"/>
</dbReference>
<comment type="caution">
    <text evidence="1">The sequence shown here is derived from an EMBL/GenBank/DDBJ whole genome shotgun (WGS) entry which is preliminary data.</text>
</comment>
<dbReference type="RefSeq" id="WP_189088368.1">
    <property type="nucleotide sequence ID" value="NZ_BMQL01000003.1"/>
</dbReference>